<evidence type="ECO:0000313" key="2">
    <source>
        <dbReference type="Proteomes" id="UP000233469"/>
    </source>
</evidence>
<accession>A0A2N1MH71</accession>
<gene>
    <name evidence="1" type="ORF">RhiirC2_856538</name>
</gene>
<protein>
    <submittedName>
        <fullName evidence="1">Uncharacterized protein</fullName>
    </submittedName>
</protein>
<evidence type="ECO:0000313" key="1">
    <source>
        <dbReference type="EMBL" id="PKK60974.1"/>
    </source>
</evidence>
<name>A0A2N1MH71_9GLOM</name>
<sequence length="80" mass="9416">MTDESFQSEIDRNLELDKTNSSTNSIFLTSKIHQFENLSEPRNATEEELEEFHSKKELKENTKRKIIVKEVYPVTTNLIK</sequence>
<dbReference type="AlphaFoldDB" id="A0A2N1MH71"/>
<dbReference type="VEuPathDB" id="FungiDB:FUN_017549"/>
<dbReference type="EMBL" id="LLXL01002383">
    <property type="protein sequence ID" value="PKK60974.1"/>
    <property type="molecule type" value="Genomic_DNA"/>
</dbReference>
<comment type="caution">
    <text evidence="1">The sequence shown here is derived from an EMBL/GenBank/DDBJ whole genome shotgun (WGS) entry which is preliminary data.</text>
</comment>
<proteinExistence type="predicted"/>
<organism evidence="1 2">
    <name type="scientific">Rhizophagus irregularis</name>
    <dbReference type="NCBI Taxonomy" id="588596"/>
    <lineage>
        <taxon>Eukaryota</taxon>
        <taxon>Fungi</taxon>
        <taxon>Fungi incertae sedis</taxon>
        <taxon>Mucoromycota</taxon>
        <taxon>Glomeromycotina</taxon>
        <taxon>Glomeromycetes</taxon>
        <taxon>Glomerales</taxon>
        <taxon>Glomeraceae</taxon>
        <taxon>Rhizophagus</taxon>
    </lineage>
</organism>
<reference evidence="1 2" key="1">
    <citation type="submission" date="2016-04" db="EMBL/GenBank/DDBJ databases">
        <title>Genome analyses suggest a sexual origin of heterokaryosis in a supposedly ancient asexual fungus.</title>
        <authorList>
            <person name="Ropars J."/>
            <person name="Sedzielewska K."/>
            <person name="Noel J."/>
            <person name="Charron P."/>
            <person name="Farinelli L."/>
            <person name="Marton T."/>
            <person name="Kruger M."/>
            <person name="Pelin A."/>
            <person name="Brachmann A."/>
            <person name="Corradi N."/>
        </authorList>
    </citation>
    <scope>NUCLEOTIDE SEQUENCE [LARGE SCALE GENOMIC DNA]</scope>
    <source>
        <strain evidence="1 2">C2</strain>
    </source>
</reference>
<reference evidence="1 2" key="2">
    <citation type="submission" date="2017-10" db="EMBL/GenBank/DDBJ databases">
        <title>Extensive intraspecific genome diversity in a model arbuscular mycorrhizal fungus.</title>
        <authorList>
            <person name="Chen E.C.H."/>
            <person name="Morin E."/>
            <person name="Baudet D."/>
            <person name="Noel J."/>
            <person name="Ndikumana S."/>
            <person name="Charron P."/>
            <person name="St-Onge C."/>
            <person name="Giorgi J."/>
            <person name="Grigoriev I.V."/>
            <person name="Roux C."/>
            <person name="Martin F.M."/>
            <person name="Corradi N."/>
        </authorList>
    </citation>
    <scope>NUCLEOTIDE SEQUENCE [LARGE SCALE GENOMIC DNA]</scope>
    <source>
        <strain evidence="1 2">C2</strain>
    </source>
</reference>
<dbReference type="Proteomes" id="UP000233469">
    <property type="component" value="Unassembled WGS sequence"/>
</dbReference>